<feature type="transmembrane region" description="Helical" evidence="1">
    <location>
        <begin position="85"/>
        <end position="103"/>
    </location>
</feature>
<organism evidence="2 3">
    <name type="scientific">Neobacillus ginsengisoli</name>
    <dbReference type="NCBI Taxonomy" id="904295"/>
    <lineage>
        <taxon>Bacteria</taxon>
        <taxon>Bacillati</taxon>
        <taxon>Bacillota</taxon>
        <taxon>Bacilli</taxon>
        <taxon>Bacillales</taxon>
        <taxon>Bacillaceae</taxon>
        <taxon>Neobacillus</taxon>
    </lineage>
</organism>
<sequence length="208" mass="22973">MKGTAHMVIGATTGFIIGNAFHSDLTTRLIFVGLGGITGLIPDLDIDGELSNKITLPHKIIRTITQFIGILMIIYSYLEGERTDKWLGIGVGLGIIVISSFITKRRMLTVTGIGVLAGGFSLNENWLWLFGIYIIIASLISHRSYTHSILGILFFGVIAFKFEASLRIQGVFITCILGYISHLIADMKLLPFNKRGVKFFLPFSSKDF</sequence>
<feature type="transmembrane region" description="Helical" evidence="1">
    <location>
        <begin position="144"/>
        <end position="162"/>
    </location>
</feature>
<proteinExistence type="predicted"/>
<dbReference type="EMBL" id="JAUSTW010000005">
    <property type="protein sequence ID" value="MDQ0200210.1"/>
    <property type="molecule type" value="Genomic_DNA"/>
</dbReference>
<keyword evidence="1" id="KW-0472">Membrane</keyword>
<feature type="transmembrane region" description="Helical" evidence="1">
    <location>
        <begin position="168"/>
        <end position="185"/>
    </location>
</feature>
<evidence type="ECO:0000313" key="3">
    <source>
        <dbReference type="Proteomes" id="UP001224122"/>
    </source>
</evidence>
<reference evidence="2 3" key="1">
    <citation type="submission" date="2023-07" db="EMBL/GenBank/DDBJ databases">
        <title>Genomic Encyclopedia of Type Strains, Phase IV (KMG-IV): sequencing the most valuable type-strain genomes for metagenomic binning, comparative biology and taxonomic classification.</title>
        <authorList>
            <person name="Goeker M."/>
        </authorList>
    </citation>
    <scope>NUCLEOTIDE SEQUENCE [LARGE SCALE GENOMIC DNA]</scope>
    <source>
        <strain evidence="2 3">DSM 27594</strain>
    </source>
</reference>
<evidence type="ECO:0000313" key="2">
    <source>
        <dbReference type="EMBL" id="MDQ0200210.1"/>
    </source>
</evidence>
<keyword evidence="3" id="KW-1185">Reference proteome</keyword>
<name>A0ABT9XXA6_9BACI</name>
<keyword evidence="1" id="KW-1133">Transmembrane helix</keyword>
<accession>A0ABT9XXA6</accession>
<keyword evidence="1" id="KW-0812">Transmembrane</keyword>
<dbReference type="RefSeq" id="WP_307409811.1">
    <property type="nucleotide sequence ID" value="NZ_JAUSTW010000005.1"/>
</dbReference>
<comment type="caution">
    <text evidence="2">The sequence shown here is derived from an EMBL/GenBank/DDBJ whole genome shotgun (WGS) entry which is preliminary data.</text>
</comment>
<evidence type="ECO:0000256" key="1">
    <source>
        <dbReference type="SAM" id="Phobius"/>
    </source>
</evidence>
<gene>
    <name evidence="2" type="ORF">J2S10_003393</name>
</gene>
<dbReference type="Proteomes" id="UP001224122">
    <property type="component" value="Unassembled WGS sequence"/>
</dbReference>
<feature type="transmembrane region" description="Helical" evidence="1">
    <location>
        <begin position="115"/>
        <end position="137"/>
    </location>
</feature>
<dbReference type="Pfam" id="PF04307">
    <property type="entry name" value="YdjM"/>
    <property type="match status" value="1"/>
</dbReference>
<protein>
    <submittedName>
        <fullName evidence="2">Inner membrane protein</fullName>
    </submittedName>
</protein>
<feature type="transmembrane region" description="Helical" evidence="1">
    <location>
        <begin position="60"/>
        <end position="78"/>
    </location>
</feature>
<dbReference type="InterPro" id="IPR007404">
    <property type="entry name" value="YdjM-like"/>
</dbReference>